<gene>
    <name evidence="1" type="ORF">MNBD_NITROSPIRAE01-2048</name>
</gene>
<dbReference type="Gene3D" id="3.40.50.1010">
    <property type="entry name" value="5'-nuclease"/>
    <property type="match status" value="1"/>
</dbReference>
<proteinExistence type="predicted"/>
<dbReference type="SUPFAM" id="SSF88723">
    <property type="entry name" value="PIN domain-like"/>
    <property type="match status" value="1"/>
</dbReference>
<accession>A0A3B1D611</accession>
<protein>
    <recommendedName>
        <fullName evidence="2">PIN domain-containing protein</fullName>
    </recommendedName>
</protein>
<reference evidence="1" key="1">
    <citation type="submission" date="2018-06" db="EMBL/GenBank/DDBJ databases">
        <authorList>
            <person name="Zhirakovskaya E."/>
        </authorList>
    </citation>
    <scope>NUCLEOTIDE SEQUENCE</scope>
</reference>
<organism evidence="1">
    <name type="scientific">hydrothermal vent metagenome</name>
    <dbReference type="NCBI Taxonomy" id="652676"/>
    <lineage>
        <taxon>unclassified sequences</taxon>
        <taxon>metagenomes</taxon>
        <taxon>ecological metagenomes</taxon>
    </lineage>
</organism>
<dbReference type="AlphaFoldDB" id="A0A3B1D611"/>
<sequence>MMQGTLQLAWSYILDYENSKNPYKERKIQIAGWKQYAVFQVEETTQLIKTAQFLTKNRLTILDALHLGSAISANCDYFLTTDDHILKFAGVIDLIKITDPTGFIKEVLA</sequence>
<evidence type="ECO:0000313" key="1">
    <source>
        <dbReference type="EMBL" id="VAX27165.1"/>
    </source>
</evidence>
<dbReference type="EMBL" id="UOGF01000024">
    <property type="protein sequence ID" value="VAX27165.1"/>
    <property type="molecule type" value="Genomic_DNA"/>
</dbReference>
<name>A0A3B1D611_9ZZZZ</name>
<evidence type="ECO:0008006" key="2">
    <source>
        <dbReference type="Google" id="ProtNLM"/>
    </source>
</evidence>
<dbReference type="InterPro" id="IPR029060">
    <property type="entry name" value="PIN-like_dom_sf"/>
</dbReference>